<dbReference type="InterPro" id="IPR025966">
    <property type="entry name" value="OppC_N"/>
</dbReference>
<feature type="domain" description="ABC transmembrane type-1" evidence="8">
    <location>
        <begin position="91"/>
        <end position="280"/>
    </location>
</feature>
<evidence type="ECO:0000259" key="8">
    <source>
        <dbReference type="PROSITE" id="PS50928"/>
    </source>
</evidence>
<gene>
    <name evidence="9" type="ORF">I2H38_19185</name>
</gene>
<accession>A0A931FQ53</accession>
<feature type="transmembrane region" description="Helical" evidence="7">
    <location>
        <begin position="93"/>
        <end position="119"/>
    </location>
</feature>
<organism evidence="9 10">
    <name type="scientific">Microvirga alba</name>
    <dbReference type="NCBI Taxonomy" id="2791025"/>
    <lineage>
        <taxon>Bacteria</taxon>
        <taxon>Pseudomonadati</taxon>
        <taxon>Pseudomonadota</taxon>
        <taxon>Alphaproteobacteria</taxon>
        <taxon>Hyphomicrobiales</taxon>
        <taxon>Methylobacteriaceae</taxon>
        <taxon>Microvirga</taxon>
    </lineage>
</organism>
<keyword evidence="5 7" id="KW-1133">Transmembrane helix</keyword>
<dbReference type="AlphaFoldDB" id="A0A931FQ53"/>
<sequence length="291" mass="31010">MNATLSLLRRGWSGYPGFAHTLSRSTFFGGSIVVAIAVCAVLSPWIAPFSPDAQQLTQRLVPPVFLGGSLAHPLGTDALGRDYLSRLLAGAKLTLFIGLGATVISALIGISMGMVAGYFRGRVETVVGFFINVRLSMPIMLIMLSLVGLLGNSTALIMIVLSCFLWDRFAVVARSITLQLQDREFVLAAKAAGCTDLRILIGEILPNLARPLLVVATLEVAHAILLESALSFLGLGVKSPSVSWGLMIAEAKDYVFFEAWLLNIPGAMIFILVGAINLFCEGLKAGSSSLR</sequence>
<comment type="similarity">
    <text evidence="7">Belongs to the binding-protein-dependent transport system permease family.</text>
</comment>
<dbReference type="InterPro" id="IPR000515">
    <property type="entry name" value="MetI-like"/>
</dbReference>
<evidence type="ECO:0000313" key="10">
    <source>
        <dbReference type="Proteomes" id="UP000599312"/>
    </source>
</evidence>
<comment type="subcellular location">
    <subcellularLocation>
        <location evidence="1 7">Cell membrane</location>
        <topology evidence="1 7">Multi-pass membrane protein</topology>
    </subcellularLocation>
</comment>
<evidence type="ECO:0000256" key="5">
    <source>
        <dbReference type="ARBA" id="ARBA00022989"/>
    </source>
</evidence>
<dbReference type="PROSITE" id="PS50928">
    <property type="entry name" value="ABC_TM1"/>
    <property type="match status" value="1"/>
</dbReference>
<evidence type="ECO:0000256" key="4">
    <source>
        <dbReference type="ARBA" id="ARBA00022692"/>
    </source>
</evidence>
<feature type="transmembrane region" description="Helical" evidence="7">
    <location>
        <begin position="27"/>
        <end position="47"/>
    </location>
</feature>
<dbReference type="PANTHER" id="PTHR43386">
    <property type="entry name" value="OLIGOPEPTIDE TRANSPORT SYSTEM PERMEASE PROTEIN APPC"/>
    <property type="match status" value="1"/>
</dbReference>
<dbReference type="GO" id="GO:0055085">
    <property type="term" value="P:transmembrane transport"/>
    <property type="evidence" value="ECO:0007669"/>
    <property type="project" value="InterPro"/>
</dbReference>
<dbReference type="Pfam" id="PF12911">
    <property type="entry name" value="OppC_N"/>
    <property type="match status" value="1"/>
</dbReference>
<evidence type="ECO:0000256" key="2">
    <source>
        <dbReference type="ARBA" id="ARBA00022448"/>
    </source>
</evidence>
<dbReference type="Pfam" id="PF00528">
    <property type="entry name" value="BPD_transp_1"/>
    <property type="match status" value="1"/>
</dbReference>
<keyword evidence="4 7" id="KW-0812">Transmembrane</keyword>
<comment type="caution">
    <text evidence="9">The sequence shown here is derived from an EMBL/GenBank/DDBJ whole genome shotgun (WGS) entry which is preliminary data.</text>
</comment>
<evidence type="ECO:0000256" key="7">
    <source>
        <dbReference type="RuleBase" id="RU363032"/>
    </source>
</evidence>
<dbReference type="InterPro" id="IPR035906">
    <property type="entry name" value="MetI-like_sf"/>
</dbReference>
<keyword evidence="10" id="KW-1185">Reference proteome</keyword>
<name>A0A931FQ53_9HYPH</name>
<feature type="transmembrane region" description="Helical" evidence="7">
    <location>
        <begin position="139"/>
        <end position="166"/>
    </location>
</feature>
<dbReference type="RefSeq" id="WP_196273479.1">
    <property type="nucleotide sequence ID" value="NZ_JADQDO010000014.1"/>
</dbReference>
<reference evidence="9" key="1">
    <citation type="submission" date="2020-11" db="EMBL/GenBank/DDBJ databases">
        <authorList>
            <person name="Kim M.K."/>
        </authorList>
    </citation>
    <scope>NUCLEOTIDE SEQUENCE</scope>
    <source>
        <strain evidence="9">BT350</strain>
    </source>
</reference>
<dbReference type="PANTHER" id="PTHR43386:SF25">
    <property type="entry name" value="PEPTIDE ABC TRANSPORTER PERMEASE PROTEIN"/>
    <property type="match status" value="1"/>
</dbReference>
<dbReference type="EMBL" id="JADQDO010000014">
    <property type="protein sequence ID" value="MBF9235490.1"/>
    <property type="molecule type" value="Genomic_DNA"/>
</dbReference>
<evidence type="ECO:0000256" key="3">
    <source>
        <dbReference type="ARBA" id="ARBA00022475"/>
    </source>
</evidence>
<dbReference type="Proteomes" id="UP000599312">
    <property type="component" value="Unassembled WGS sequence"/>
</dbReference>
<evidence type="ECO:0000313" key="9">
    <source>
        <dbReference type="EMBL" id="MBF9235490.1"/>
    </source>
</evidence>
<dbReference type="CDD" id="cd06261">
    <property type="entry name" value="TM_PBP2"/>
    <property type="match status" value="1"/>
</dbReference>
<keyword evidence="3" id="KW-1003">Cell membrane</keyword>
<evidence type="ECO:0000256" key="6">
    <source>
        <dbReference type="ARBA" id="ARBA00023136"/>
    </source>
</evidence>
<dbReference type="InterPro" id="IPR050366">
    <property type="entry name" value="BP-dependent_transpt_permease"/>
</dbReference>
<protein>
    <submittedName>
        <fullName evidence="9">ABC transporter permease</fullName>
    </submittedName>
</protein>
<keyword evidence="6 7" id="KW-0472">Membrane</keyword>
<proteinExistence type="inferred from homology"/>
<dbReference type="Gene3D" id="1.10.3720.10">
    <property type="entry name" value="MetI-like"/>
    <property type="match status" value="1"/>
</dbReference>
<dbReference type="SUPFAM" id="SSF161098">
    <property type="entry name" value="MetI-like"/>
    <property type="match status" value="1"/>
</dbReference>
<keyword evidence="2 7" id="KW-0813">Transport</keyword>
<feature type="transmembrane region" description="Helical" evidence="7">
    <location>
        <begin position="255"/>
        <end position="280"/>
    </location>
</feature>
<dbReference type="GO" id="GO:0005886">
    <property type="term" value="C:plasma membrane"/>
    <property type="evidence" value="ECO:0007669"/>
    <property type="project" value="UniProtKB-SubCell"/>
</dbReference>
<evidence type="ECO:0000256" key="1">
    <source>
        <dbReference type="ARBA" id="ARBA00004651"/>
    </source>
</evidence>